<dbReference type="AlphaFoldDB" id="A0A1X7TJA9"/>
<dbReference type="CDD" id="cd00882">
    <property type="entry name" value="Ras_like_GTPase"/>
    <property type="match status" value="1"/>
</dbReference>
<organism evidence="5">
    <name type="scientific">Amphimedon queenslandica</name>
    <name type="common">Sponge</name>
    <dbReference type="NCBI Taxonomy" id="400682"/>
    <lineage>
        <taxon>Eukaryota</taxon>
        <taxon>Metazoa</taxon>
        <taxon>Porifera</taxon>
        <taxon>Demospongiae</taxon>
        <taxon>Heteroscleromorpha</taxon>
        <taxon>Haplosclerida</taxon>
        <taxon>Niphatidae</taxon>
        <taxon>Amphimedon</taxon>
    </lineage>
</organism>
<evidence type="ECO:0000259" key="4">
    <source>
        <dbReference type="PROSITE" id="PS50017"/>
    </source>
</evidence>
<dbReference type="SUPFAM" id="SSF47986">
    <property type="entry name" value="DEATH domain"/>
    <property type="match status" value="1"/>
</dbReference>
<feature type="domain" description="Death" evidence="4">
    <location>
        <begin position="1046"/>
        <end position="1115"/>
    </location>
</feature>
<protein>
    <recommendedName>
        <fullName evidence="4">Death domain-containing protein</fullName>
    </recommendedName>
</protein>
<dbReference type="SUPFAM" id="SSF48403">
    <property type="entry name" value="Ankyrin repeat"/>
    <property type="match status" value="1"/>
</dbReference>
<dbReference type="InterPro" id="IPR000488">
    <property type="entry name" value="Death_dom"/>
</dbReference>
<keyword evidence="2 3" id="KW-0040">ANK repeat</keyword>
<evidence type="ECO:0000313" key="5">
    <source>
        <dbReference type="EnsemblMetazoa" id="Aqu2.1.14914_001"/>
    </source>
</evidence>
<proteinExistence type="predicted"/>
<reference evidence="5" key="1">
    <citation type="submission" date="2017-05" db="UniProtKB">
        <authorList>
            <consortium name="EnsemblMetazoa"/>
        </authorList>
    </citation>
    <scope>IDENTIFICATION</scope>
</reference>
<dbReference type="InterPro" id="IPR027417">
    <property type="entry name" value="P-loop_NTPase"/>
</dbReference>
<dbReference type="SMART" id="SM00248">
    <property type="entry name" value="ANK"/>
    <property type="match status" value="9"/>
</dbReference>
<dbReference type="Pfam" id="PF13637">
    <property type="entry name" value="Ank_4"/>
    <property type="match status" value="1"/>
</dbReference>
<dbReference type="Gene3D" id="3.40.50.300">
    <property type="entry name" value="P-loop containing nucleotide triphosphate hydrolases"/>
    <property type="match status" value="1"/>
</dbReference>
<dbReference type="GO" id="GO:0007165">
    <property type="term" value="P:signal transduction"/>
    <property type="evidence" value="ECO:0007669"/>
    <property type="project" value="InterPro"/>
</dbReference>
<feature type="repeat" description="ANK" evidence="3">
    <location>
        <begin position="591"/>
        <end position="627"/>
    </location>
</feature>
<dbReference type="InterPro" id="IPR036770">
    <property type="entry name" value="Ankyrin_rpt-contain_sf"/>
</dbReference>
<dbReference type="EnsemblMetazoa" id="Aqu2.1.14914_001">
    <property type="protein sequence ID" value="Aqu2.1.14914_001"/>
    <property type="gene ID" value="Aqu2.1.14914"/>
</dbReference>
<dbReference type="PROSITE" id="PS50017">
    <property type="entry name" value="DEATH_DOMAIN"/>
    <property type="match status" value="1"/>
</dbReference>
<dbReference type="Pfam" id="PF08477">
    <property type="entry name" value="Roc"/>
    <property type="match status" value="1"/>
</dbReference>
<dbReference type="SUPFAM" id="SSF52540">
    <property type="entry name" value="P-loop containing nucleoside triphosphate hydrolases"/>
    <property type="match status" value="1"/>
</dbReference>
<dbReference type="Pfam" id="PF00531">
    <property type="entry name" value="Death"/>
    <property type="match status" value="1"/>
</dbReference>
<dbReference type="OrthoDB" id="100767at2759"/>
<evidence type="ECO:0000256" key="3">
    <source>
        <dbReference type="PROSITE-ProRule" id="PRU00023"/>
    </source>
</evidence>
<dbReference type="Gene3D" id="1.10.533.10">
    <property type="entry name" value="Death Domain, Fas"/>
    <property type="match status" value="1"/>
</dbReference>
<dbReference type="CDD" id="cd01670">
    <property type="entry name" value="Death"/>
    <property type="match status" value="1"/>
</dbReference>
<dbReference type="InterPro" id="IPR002110">
    <property type="entry name" value="Ankyrin_rpt"/>
</dbReference>
<dbReference type="Pfam" id="PF12796">
    <property type="entry name" value="Ank_2"/>
    <property type="match status" value="2"/>
</dbReference>
<dbReference type="Gene3D" id="1.25.40.20">
    <property type="entry name" value="Ankyrin repeat-containing domain"/>
    <property type="match status" value="3"/>
</dbReference>
<dbReference type="PANTHER" id="PTHR24188">
    <property type="entry name" value="ANKYRIN REPEAT PROTEIN"/>
    <property type="match status" value="1"/>
</dbReference>
<dbReference type="PROSITE" id="PS50088">
    <property type="entry name" value="ANK_REPEAT"/>
    <property type="match status" value="1"/>
</dbReference>
<name>A0A1X7TJA9_AMPQE</name>
<dbReference type="InterPro" id="IPR011029">
    <property type="entry name" value="DEATH-like_dom_sf"/>
</dbReference>
<keyword evidence="1" id="KW-0677">Repeat</keyword>
<dbReference type="InParanoid" id="A0A1X7TJA9"/>
<sequence length="1121" mass="127236">MATALDPSTPEYATLKEMFGALVDNLADNASVIPQLNTHLHASGLIARGVFNTARNSGNPYERCNSMLTPVLAKVDSNPACFHSLVESLKKVELYDIVFKLEEKLQSEQKSRESEKNLDYEIGTSYESHKPEECKKSSYAISSASEDKVSHPIPFPYVHTPPTLTYAMIDKMMERGGSFNDKAMSTQQSDSDTKSSASALQQFSKHFSYVKEFLKKKSIKINEEPKRRMDSFNSGKANHDVLIGHFQDGRYRLSLSSLLSCTDSEYVKSVTSSEEYDKANLLHWAAYWGWIDIINKLIDDHSFDPMYTDAIGRTAAHFAVLGRKLEVIELLTTKHHCNPVCKDLKGRTPLFVAMERGCFNIIKYYMTSLGYDSCDGKPLGIVAAEHGHLDILKYFIEECKFNVNETSEDDTALDVAAIFGHLEIMKYLIVECKCNPNKKKRYSMKPLHHASKNGHTDIVKYLVSKCNCNVHEARKGLSPLQYAAGNRHFGLVKYFIEECDCNAESALQHAGSVEILKFLSEKSGKNPGYNASLDNAIKGKHAEVVKYLVAKWGKDTDLTNRLLEPIRCQNFQTVDFLINECQVNVTNIDSKGRSLLHYAAEGAYTHNGVLVVQCLLAAGLDPLKKDAKGMTPLAIAMMSSYWWNSDQFFDAFGKTKTMYPVDSYVNVLIVGNSGAGKSTLSKVIEKTTDHSFNFLRELSYISPNEVELLTAGIVPIKLDHKQLRNIILHDFAGQSEYYLSHTAVIENILQESAAVIIIVVDVSNHDYLIHLKQWLAVVRNETQKAKDDCKVIVVASHFDCLKTDSEKKIVKNCIKLELNDGDDIGYLDCRKLGGEKLRSFFLKFFNSLTLHLTLKHEAIPNICQCKYWKNGVKWGNNKGVVTSMELVNDNRCVLILMSCDEESYDSMISLRRNIIKDILNICREYCPTLKVEEFVIDPVCLKQYPIEKPRETTAYCVKNMRGRKKDDYVYPTYPTFTIKRKRLSNLLPHEPDYDNLSVYGKVFKGEQYCSPRTPQTSNDNRQKELSIDNLDYIVDTLRSNHFPDRDWKELGHHLGLDDATLDDIDVDERCRTFLERFEKCMHTWLKREAKSWKTLVEALNKMGQKEVAKSITSKTLSAGYY</sequence>
<evidence type="ECO:0000256" key="1">
    <source>
        <dbReference type="ARBA" id="ARBA00022737"/>
    </source>
</evidence>
<dbReference type="PANTHER" id="PTHR24188:SF29">
    <property type="entry name" value="GH09064P"/>
    <property type="match status" value="1"/>
</dbReference>
<accession>A0A1X7TJA9</accession>
<evidence type="ECO:0000256" key="2">
    <source>
        <dbReference type="ARBA" id="ARBA00023043"/>
    </source>
</evidence>
<dbReference type="eggNOG" id="KOG4177">
    <property type="taxonomic scope" value="Eukaryota"/>
</dbReference>